<dbReference type="EMBL" id="JANBVN010000113">
    <property type="protein sequence ID" value="KAJ9143261.1"/>
    <property type="molecule type" value="Genomic_DNA"/>
</dbReference>
<accession>A0AA38RK94</accession>
<gene>
    <name evidence="2" type="ORF">NKR19_g6912</name>
</gene>
<dbReference type="PANTHER" id="PTHR33112:SF1">
    <property type="entry name" value="HETEROKARYON INCOMPATIBILITY DOMAIN-CONTAINING PROTEIN"/>
    <property type="match status" value="1"/>
</dbReference>
<dbReference type="PANTHER" id="PTHR33112">
    <property type="entry name" value="DOMAIN PROTEIN, PUTATIVE-RELATED"/>
    <property type="match status" value="1"/>
</dbReference>
<dbReference type="Proteomes" id="UP001174691">
    <property type="component" value="Unassembled WGS sequence"/>
</dbReference>
<keyword evidence="3" id="KW-1185">Reference proteome</keyword>
<feature type="domain" description="Heterokaryon incompatibility" evidence="1">
    <location>
        <begin position="2"/>
        <end position="116"/>
    </location>
</feature>
<reference evidence="2" key="1">
    <citation type="submission" date="2022-07" db="EMBL/GenBank/DDBJ databases">
        <title>Fungi with potential for degradation of polypropylene.</title>
        <authorList>
            <person name="Gostincar C."/>
        </authorList>
    </citation>
    <scope>NUCLEOTIDE SEQUENCE</scope>
    <source>
        <strain evidence="2">EXF-13287</strain>
    </source>
</reference>
<evidence type="ECO:0000313" key="2">
    <source>
        <dbReference type="EMBL" id="KAJ9143261.1"/>
    </source>
</evidence>
<organism evidence="2 3">
    <name type="scientific">Coniochaeta hoffmannii</name>
    <dbReference type="NCBI Taxonomy" id="91930"/>
    <lineage>
        <taxon>Eukaryota</taxon>
        <taxon>Fungi</taxon>
        <taxon>Dikarya</taxon>
        <taxon>Ascomycota</taxon>
        <taxon>Pezizomycotina</taxon>
        <taxon>Sordariomycetes</taxon>
        <taxon>Sordariomycetidae</taxon>
        <taxon>Coniochaetales</taxon>
        <taxon>Coniochaetaceae</taxon>
        <taxon>Coniochaeta</taxon>
    </lineage>
</organism>
<proteinExistence type="predicted"/>
<comment type="caution">
    <text evidence="2">The sequence shown here is derived from an EMBL/GenBank/DDBJ whole genome shotgun (WGS) entry which is preliminary data.</text>
</comment>
<name>A0AA38RK94_9PEZI</name>
<dbReference type="InterPro" id="IPR010730">
    <property type="entry name" value="HET"/>
</dbReference>
<evidence type="ECO:0000259" key="1">
    <source>
        <dbReference type="Pfam" id="PF06985"/>
    </source>
</evidence>
<evidence type="ECO:0000313" key="3">
    <source>
        <dbReference type="Proteomes" id="UP001174691"/>
    </source>
</evidence>
<sequence length="317" mass="35486">MLGFRYIWVDRYCVPQDDEKAKQSQIELMGEIYAASALTIIAAAGDGPQYGLVGISRPMTASPQGSSNGAIQASPYSFAPIRALSPNKIVLPKASVDIQGEIQKSKWNTRGWTYQEAILSTRRLVFTSSCIYFQGPSPSKPRQKDSWVFRSGITHIVFPNPDNAGLDWCGTGTRDDLFSVTRLLREHASNYVRRDLTYERDAYAAFRGIQSYLEKKLGGYLFFYGLQLLDSERNPAGFRSRRATGHGPGEKSLAAALLWTFTGNLSSASRRADVPSWTWLGWKLGHDRDVNGPVWPRDYLHAFISEMALVDKRKMEG</sequence>
<dbReference type="Pfam" id="PF06985">
    <property type="entry name" value="HET"/>
    <property type="match status" value="1"/>
</dbReference>
<protein>
    <recommendedName>
        <fullName evidence="1">Heterokaryon incompatibility domain-containing protein</fullName>
    </recommendedName>
</protein>
<dbReference type="AlphaFoldDB" id="A0AA38RK94"/>